<evidence type="ECO:0000313" key="3">
    <source>
        <dbReference type="Proteomes" id="UP000634043"/>
    </source>
</evidence>
<keyword evidence="3" id="KW-1185">Reference proteome</keyword>
<keyword evidence="1" id="KW-1133">Transmembrane helix</keyword>
<sequence length="199" mass="22960">MAIILPVLVFMLLPLVFIGVGYYFDYKHDKRDFLSTLKNFARELIKLAAVTAILAFSGKFIYHLFPLNYDHGKGFNATRAEAGVPLLEAEWKLSESAGSRYTQWWMDSTNSGRRTHTLKIINYNLLGPTQELDYFSNPGASFRLESQYDYRADSMSYSIIKPKSNTYFNFAAAQPQPTEIVSLITKEEFEQILREWQLK</sequence>
<reference evidence="3" key="1">
    <citation type="journal article" date="2019" name="Int. J. Syst. Evol. Microbiol.">
        <title>The Global Catalogue of Microorganisms (GCM) 10K type strain sequencing project: providing services to taxonomists for standard genome sequencing and annotation.</title>
        <authorList>
            <consortium name="The Broad Institute Genomics Platform"/>
            <consortium name="The Broad Institute Genome Sequencing Center for Infectious Disease"/>
            <person name="Wu L."/>
            <person name="Ma J."/>
        </authorList>
    </citation>
    <scope>NUCLEOTIDE SEQUENCE [LARGE SCALE GENOMIC DNA]</scope>
    <source>
        <strain evidence="3">CGMCC 1.12749</strain>
    </source>
</reference>
<dbReference type="Proteomes" id="UP000634043">
    <property type="component" value="Unassembled WGS sequence"/>
</dbReference>
<evidence type="ECO:0000313" key="2">
    <source>
        <dbReference type="EMBL" id="GGG28605.1"/>
    </source>
</evidence>
<feature type="transmembrane region" description="Helical" evidence="1">
    <location>
        <begin position="6"/>
        <end position="24"/>
    </location>
</feature>
<name>A0ABQ1WFF4_9BACT</name>
<gene>
    <name evidence="2" type="ORF">GCM10011323_34990</name>
</gene>
<evidence type="ECO:0000256" key="1">
    <source>
        <dbReference type="SAM" id="Phobius"/>
    </source>
</evidence>
<accession>A0ABQ1WFF4</accession>
<protein>
    <submittedName>
        <fullName evidence="2">Uncharacterized protein</fullName>
    </submittedName>
</protein>
<comment type="caution">
    <text evidence="2">The sequence shown here is derived from an EMBL/GenBank/DDBJ whole genome shotgun (WGS) entry which is preliminary data.</text>
</comment>
<organism evidence="2 3">
    <name type="scientific">Pontibacter amylolyticus</name>
    <dbReference type="NCBI Taxonomy" id="1424080"/>
    <lineage>
        <taxon>Bacteria</taxon>
        <taxon>Pseudomonadati</taxon>
        <taxon>Bacteroidota</taxon>
        <taxon>Cytophagia</taxon>
        <taxon>Cytophagales</taxon>
        <taxon>Hymenobacteraceae</taxon>
        <taxon>Pontibacter</taxon>
    </lineage>
</organism>
<keyword evidence="1" id="KW-0812">Transmembrane</keyword>
<feature type="transmembrane region" description="Helical" evidence="1">
    <location>
        <begin position="44"/>
        <end position="65"/>
    </location>
</feature>
<dbReference type="EMBL" id="BMFP01000008">
    <property type="protein sequence ID" value="GGG28605.1"/>
    <property type="molecule type" value="Genomic_DNA"/>
</dbReference>
<dbReference type="RefSeq" id="WP_188502835.1">
    <property type="nucleotide sequence ID" value="NZ_BMFP01000008.1"/>
</dbReference>
<proteinExistence type="predicted"/>
<keyword evidence="1" id="KW-0472">Membrane</keyword>